<evidence type="ECO:0000313" key="5">
    <source>
        <dbReference type="EMBL" id="MBB6038414.1"/>
    </source>
</evidence>
<evidence type="ECO:0000259" key="4">
    <source>
        <dbReference type="PROSITE" id="PS51163"/>
    </source>
</evidence>
<dbReference type="Pfam" id="PF07503">
    <property type="entry name" value="zf-HYPF"/>
    <property type="match status" value="2"/>
</dbReference>
<comment type="caution">
    <text evidence="1">Lacks conserved residue(s) required for the propagation of feature annotation.</text>
</comment>
<dbReference type="SUPFAM" id="SSF54975">
    <property type="entry name" value="Acylphosphatase/BLUF domain-like"/>
    <property type="match status" value="1"/>
</dbReference>
<dbReference type="GO" id="GO:0003725">
    <property type="term" value="F:double-stranded RNA binding"/>
    <property type="evidence" value="ECO:0007669"/>
    <property type="project" value="InterPro"/>
</dbReference>
<proteinExistence type="predicted"/>
<dbReference type="InterPro" id="IPR036046">
    <property type="entry name" value="Acylphosphatase-like_dom_sf"/>
</dbReference>
<evidence type="ECO:0000259" key="3">
    <source>
        <dbReference type="PROSITE" id="PS51160"/>
    </source>
</evidence>
<dbReference type="InterPro" id="IPR051060">
    <property type="entry name" value="Carbamoyltrans_HypF-like"/>
</dbReference>
<dbReference type="Gene3D" id="3.30.420.560">
    <property type="match status" value="1"/>
</dbReference>
<dbReference type="AlphaFoldDB" id="A0A841FRH7"/>
<feature type="domain" description="YrdC-like" evidence="4">
    <location>
        <begin position="203"/>
        <end position="381"/>
    </location>
</feature>
<comment type="caution">
    <text evidence="5">The sequence shown here is derived from an EMBL/GenBank/DDBJ whole genome shotgun (WGS) entry which is preliminary data.</text>
</comment>
<keyword evidence="6" id="KW-1185">Reference proteome</keyword>
<dbReference type="PANTHER" id="PTHR42959:SF1">
    <property type="entry name" value="CARBAMOYLTRANSFERASE HYPF"/>
    <property type="match status" value="1"/>
</dbReference>
<evidence type="ECO:0000256" key="1">
    <source>
        <dbReference type="PROSITE-ProRule" id="PRU00520"/>
    </source>
</evidence>
<dbReference type="GO" id="GO:0051604">
    <property type="term" value="P:protein maturation"/>
    <property type="evidence" value="ECO:0007669"/>
    <property type="project" value="TreeGrafter"/>
</dbReference>
<dbReference type="Pfam" id="PF22521">
    <property type="entry name" value="HypF_C_2"/>
    <property type="match status" value="1"/>
</dbReference>
<accession>A0A841FRH7</accession>
<feature type="region of interest" description="Disordered" evidence="2">
    <location>
        <begin position="376"/>
        <end position="396"/>
    </location>
</feature>
<dbReference type="PANTHER" id="PTHR42959">
    <property type="entry name" value="CARBAMOYLTRANSFERASE"/>
    <property type="match status" value="1"/>
</dbReference>
<dbReference type="Pfam" id="PF01300">
    <property type="entry name" value="Sua5_yciO_yrdC"/>
    <property type="match status" value="1"/>
</dbReference>
<dbReference type="Pfam" id="PF00708">
    <property type="entry name" value="Acylphosphatase"/>
    <property type="match status" value="1"/>
</dbReference>
<evidence type="ECO:0000313" key="6">
    <source>
        <dbReference type="Proteomes" id="UP000548476"/>
    </source>
</evidence>
<dbReference type="InterPro" id="IPR011125">
    <property type="entry name" value="Znf_HypF"/>
</dbReference>
<dbReference type="PROSITE" id="PS51160">
    <property type="entry name" value="ACYLPHOSPHATASE_3"/>
    <property type="match status" value="1"/>
</dbReference>
<dbReference type="InterPro" id="IPR055128">
    <property type="entry name" value="HypF_C_2"/>
</dbReference>
<dbReference type="InterPro" id="IPR006070">
    <property type="entry name" value="Sua5-like_dom"/>
</dbReference>
<dbReference type="Gene3D" id="3.30.420.360">
    <property type="match status" value="1"/>
</dbReference>
<feature type="domain" description="Acylphosphatase-like" evidence="3">
    <location>
        <begin position="12"/>
        <end position="96"/>
    </location>
</feature>
<reference evidence="5 6" key="1">
    <citation type="submission" date="2020-08" db="EMBL/GenBank/DDBJ databases">
        <title>Genomic Encyclopedia of Type Strains, Phase IV (KMG-IV): sequencing the most valuable type-strain genomes for metagenomic binning, comparative biology and taxonomic classification.</title>
        <authorList>
            <person name="Goeker M."/>
        </authorList>
    </citation>
    <scope>NUCLEOTIDE SEQUENCE [LARGE SCALE GENOMIC DNA]</scope>
    <source>
        <strain evidence="5 6">YIM 65646</strain>
    </source>
</reference>
<dbReference type="RefSeq" id="WP_184791208.1">
    <property type="nucleotide sequence ID" value="NZ_BONT01000010.1"/>
</dbReference>
<dbReference type="Gene3D" id="3.30.110.120">
    <property type="match status" value="1"/>
</dbReference>
<name>A0A841FRH7_9ACTN</name>
<dbReference type="PROSITE" id="PS51163">
    <property type="entry name" value="YRDC"/>
    <property type="match status" value="1"/>
</dbReference>
<gene>
    <name evidence="5" type="ORF">HNR73_006297</name>
</gene>
<evidence type="ECO:0000256" key="2">
    <source>
        <dbReference type="SAM" id="MobiDB-lite"/>
    </source>
</evidence>
<sequence>MVGSGAGAHRLRADIEISGVPQGVGFHPYVYRLARACRVDGDVSNVDGNVLIRASGTRSAVEEFLFRLSRQSPATPVSIRSRLVDGELPQGFTIGLDHGGRREVSDDRAVCEACLADLWDPYDRRFGYPFTNCADCGPRASILTGVDWDRRNTTMESFRLCSGCAAEHADPSGRRYHAEPVGCPKCGPRLTWTARASTVEKAAPALDGAVAALDDGGVVAVKSVGGYRLFADAADIGALARLRDFDPRPPALLMPDVDTADALIGITDGERALLQGTDAPIVLVSTVHSAVGDVIAPGVGEVGVQLPHTPLLHLIAAALDRPLAFITGPRPITDDDEAASVLGLVADGILAHDQRIAMAVDDAVVRADPGGVTRLQRAGRGHRPRVNGQRPTGTEPVQRHHAQVVATAAEHDVPGPFLGVAYDALGPGGDGTYWGGEVLLAGYTDFMRVGRFAHAPLPGGEAALDHPARLALGYLFGLESLGGQAIDPELTAPLLARFEPSLIAEVRRSVDGSSRASSAGMLCEAMAAVLGVHDVNSYRGEGSRLLAGTVGPDDGDAPALPWRLVRRDGLWVYDPAPTITGALTALAERVPVGRIAAAFESTLIEVTLAMIADVARRTMIQAVCLGGSVFGHRRLALRMLDALTEQGFGAFLNSATAPGQDTVDYGRDAVADARDRRERR</sequence>
<organism evidence="5 6">
    <name type="scientific">Phytomonospora endophytica</name>
    <dbReference type="NCBI Taxonomy" id="714109"/>
    <lineage>
        <taxon>Bacteria</taxon>
        <taxon>Bacillati</taxon>
        <taxon>Actinomycetota</taxon>
        <taxon>Actinomycetes</taxon>
        <taxon>Micromonosporales</taxon>
        <taxon>Micromonosporaceae</taxon>
        <taxon>Phytomonospora</taxon>
    </lineage>
</organism>
<dbReference type="Gene3D" id="3.90.870.50">
    <property type="match status" value="1"/>
</dbReference>
<dbReference type="EMBL" id="JACHGT010000016">
    <property type="protein sequence ID" value="MBB6038414.1"/>
    <property type="molecule type" value="Genomic_DNA"/>
</dbReference>
<dbReference type="SUPFAM" id="SSF55821">
    <property type="entry name" value="YrdC/RibB"/>
    <property type="match status" value="1"/>
</dbReference>
<protein>
    <submittedName>
        <fullName evidence="5">Hydrogenase maturation protein HypF</fullName>
    </submittedName>
</protein>
<dbReference type="GO" id="GO:0008270">
    <property type="term" value="F:zinc ion binding"/>
    <property type="evidence" value="ECO:0007669"/>
    <property type="project" value="InterPro"/>
</dbReference>
<dbReference type="InterPro" id="IPR001792">
    <property type="entry name" value="Acylphosphatase-like_dom"/>
</dbReference>
<dbReference type="GO" id="GO:0016743">
    <property type="term" value="F:carboxyl- or carbamoyltransferase activity"/>
    <property type="evidence" value="ECO:0007669"/>
    <property type="project" value="TreeGrafter"/>
</dbReference>
<dbReference type="Proteomes" id="UP000548476">
    <property type="component" value="Unassembled WGS sequence"/>
</dbReference>
<dbReference type="InterPro" id="IPR017945">
    <property type="entry name" value="DHBP_synth_RibB-like_a/b_dom"/>
</dbReference>
<dbReference type="Gene3D" id="1.10.357.160">
    <property type="match status" value="1"/>
</dbReference>